<dbReference type="EMBL" id="SSMQ01000012">
    <property type="protein sequence ID" value="TKD08870.1"/>
    <property type="molecule type" value="Genomic_DNA"/>
</dbReference>
<reference evidence="9 10" key="1">
    <citation type="submission" date="2019-04" db="EMBL/GenBank/DDBJ databases">
        <authorList>
            <person name="Li Y."/>
            <person name="Wang J."/>
        </authorList>
    </citation>
    <scope>NUCLEOTIDE SEQUENCE [LARGE SCALE GENOMIC DNA]</scope>
    <source>
        <strain evidence="9 10">DSM 14668</strain>
    </source>
</reference>
<evidence type="ECO:0000256" key="1">
    <source>
        <dbReference type="ARBA" id="ARBA00004141"/>
    </source>
</evidence>
<comment type="caution">
    <text evidence="9">The sequence shown here is derived from an EMBL/GenBank/DDBJ whole genome shotgun (WGS) entry which is preliminary data.</text>
</comment>
<dbReference type="Pfam" id="PF01794">
    <property type="entry name" value="Ferric_reduct"/>
    <property type="match status" value="1"/>
</dbReference>
<dbReference type="GO" id="GO:0005886">
    <property type="term" value="C:plasma membrane"/>
    <property type="evidence" value="ECO:0007669"/>
    <property type="project" value="UniProtKB-SubCell"/>
</dbReference>
<dbReference type="PANTHER" id="PTHR36964">
    <property type="entry name" value="PROTEIN-METHIONINE-SULFOXIDE REDUCTASE HEME-BINDING SUBUNIT MSRQ"/>
    <property type="match status" value="1"/>
</dbReference>
<comment type="similarity">
    <text evidence="7">Belongs to the MsrQ family.</text>
</comment>
<dbReference type="RefSeq" id="WP_136929469.1">
    <property type="nucleotide sequence ID" value="NZ_SSMQ01000012.1"/>
</dbReference>
<keyword evidence="2 7" id="KW-0813">Transport</keyword>
<evidence type="ECO:0000256" key="3">
    <source>
        <dbReference type="ARBA" id="ARBA00022692"/>
    </source>
</evidence>
<protein>
    <recommendedName>
        <fullName evidence="7">Protein-methionine-sulfoxide reductase heme-binding subunit MsrQ</fullName>
    </recommendedName>
    <alternativeName>
        <fullName evidence="7">Flavocytochrome MsrQ</fullName>
    </alternativeName>
</protein>
<feature type="domain" description="Ferric oxidoreductase" evidence="8">
    <location>
        <begin position="61"/>
        <end position="176"/>
    </location>
</feature>
<dbReference type="AlphaFoldDB" id="A0A4U1JDG7"/>
<keyword evidence="3 7" id="KW-0812">Transmembrane</keyword>
<keyword evidence="10" id="KW-1185">Reference proteome</keyword>
<dbReference type="InterPro" id="IPR022837">
    <property type="entry name" value="MsrQ-like"/>
</dbReference>
<keyword evidence="4 7" id="KW-1133">Transmembrane helix</keyword>
<evidence type="ECO:0000256" key="4">
    <source>
        <dbReference type="ARBA" id="ARBA00022989"/>
    </source>
</evidence>
<keyword evidence="7" id="KW-0249">Electron transport</keyword>
<evidence type="ECO:0000256" key="6">
    <source>
        <dbReference type="ARBA" id="ARBA00023136"/>
    </source>
</evidence>
<evidence type="ECO:0000256" key="2">
    <source>
        <dbReference type="ARBA" id="ARBA00022448"/>
    </source>
</evidence>
<dbReference type="OrthoDB" id="9788328at2"/>
<comment type="subcellular location">
    <subcellularLocation>
        <location evidence="7">Cell membrane</location>
        <topology evidence="7">Multi-pass membrane protein</topology>
    </subcellularLocation>
    <subcellularLocation>
        <location evidence="1">Membrane</location>
        <topology evidence="1">Multi-pass membrane protein</topology>
    </subcellularLocation>
</comment>
<keyword evidence="7" id="KW-0288">FMN</keyword>
<keyword evidence="5 7" id="KW-0408">Iron</keyword>
<feature type="transmembrane region" description="Helical" evidence="7">
    <location>
        <begin position="190"/>
        <end position="209"/>
    </location>
</feature>
<proteinExistence type="inferred from homology"/>
<comment type="cofactor">
    <cofactor evidence="7">
        <name>heme b</name>
        <dbReference type="ChEBI" id="CHEBI:60344"/>
    </cofactor>
    <text evidence="7">Binds 1 heme b (iron(II)-protoporphyrin IX) group per subunit.</text>
</comment>
<evidence type="ECO:0000313" key="9">
    <source>
        <dbReference type="EMBL" id="TKD08870.1"/>
    </source>
</evidence>
<comment type="function">
    <text evidence="7">Part of the MsrPQ system that repairs oxidized cell envelope proteins containing methionine sulfoxide residues (Met-O), using respiratory chain electrons. Thus protects these proteins from oxidative-stress damage caused by reactive species of oxygen and chlorine. MsrPQ is essential for the maintenance of envelope integrity under bleach stress, rescuing a wide series of structurally unrelated cell envelope proteins from methionine oxidation. MsrQ provides electrons for reduction to the reductase catalytic subunit MsrP, using the quinone pool of the respiratory chain.</text>
</comment>
<dbReference type="HAMAP" id="MF_01207">
    <property type="entry name" value="MsrQ"/>
    <property type="match status" value="1"/>
</dbReference>
<dbReference type="Proteomes" id="UP000309215">
    <property type="component" value="Unassembled WGS sequence"/>
</dbReference>
<dbReference type="GO" id="GO:0009055">
    <property type="term" value="F:electron transfer activity"/>
    <property type="evidence" value="ECO:0007669"/>
    <property type="project" value="UniProtKB-UniRule"/>
</dbReference>
<name>A0A4U1JDG7_9BACT</name>
<gene>
    <name evidence="7" type="primary">msrQ</name>
    <name evidence="9" type="ORF">E8A74_13850</name>
</gene>
<feature type="transmembrane region" description="Helical" evidence="7">
    <location>
        <begin position="130"/>
        <end position="146"/>
    </location>
</feature>
<dbReference type="GO" id="GO:0030091">
    <property type="term" value="P:protein repair"/>
    <property type="evidence" value="ECO:0007669"/>
    <property type="project" value="UniProtKB-UniRule"/>
</dbReference>
<feature type="transmembrane region" description="Helical" evidence="7">
    <location>
        <begin position="167"/>
        <end position="184"/>
    </location>
</feature>
<dbReference type="GO" id="GO:0010181">
    <property type="term" value="F:FMN binding"/>
    <property type="evidence" value="ECO:0007669"/>
    <property type="project" value="UniProtKB-UniRule"/>
</dbReference>
<comment type="subunit">
    <text evidence="7">Heterodimer of a catalytic subunit (MsrP) and a heme-binding subunit (MsrQ).</text>
</comment>
<comment type="cofactor">
    <cofactor evidence="7">
        <name>FMN</name>
        <dbReference type="ChEBI" id="CHEBI:58210"/>
    </cofactor>
    <text evidence="7">Binds 1 FMN per subunit.</text>
</comment>
<evidence type="ECO:0000313" key="10">
    <source>
        <dbReference type="Proteomes" id="UP000309215"/>
    </source>
</evidence>
<feature type="transmembrane region" description="Helical" evidence="7">
    <location>
        <begin position="22"/>
        <end position="41"/>
    </location>
</feature>
<keyword evidence="6 7" id="KW-0472">Membrane</keyword>
<evidence type="ECO:0000256" key="5">
    <source>
        <dbReference type="ARBA" id="ARBA00023004"/>
    </source>
</evidence>
<dbReference type="GO" id="GO:0046872">
    <property type="term" value="F:metal ion binding"/>
    <property type="evidence" value="ECO:0007669"/>
    <property type="project" value="UniProtKB-KW"/>
</dbReference>
<dbReference type="PANTHER" id="PTHR36964:SF1">
    <property type="entry name" value="PROTEIN-METHIONINE-SULFOXIDE REDUCTASE HEME-BINDING SUBUNIT MSRQ"/>
    <property type="match status" value="1"/>
</dbReference>
<evidence type="ECO:0000256" key="7">
    <source>
        <dbReference type="HAMAP-Rule" id="MF_01207"/>
    </source>
</evidence>
<keyword evidence="7" id="KW-0285">Flavoprotein</keyword>
<dbReference type="InterPro" id="IPR013130">
    <property type="entry name" value="Fe3_Rdtase_TM_dom"/>
</dbReference>
<keyword evidence="7" id="KW-1003">Cell membrane</keyword>
<dbReference type="GO" id="GO:0016679">
    <property type="term" value="F:oxidoreductase activity, acting on diphenols and related substances as donors"/>
    <property type="evidence" value="ECO:0007669"/>
    <property type="project" value="TreeGrafter"/>
</dbReference>
<sequence length="217" mass="23264">MATSVLPTPDKPAAPRAGAGKLGWLVPAIVTGGLVPAVVLAARAARGDLGANPIAEAMNQLGLLALVLLVLSLAATPLQIVTGWKWPIRIRKALGLLGFFYVCAHFLVYAVVDQSLALRAIASDITKRPFILVGFAGFVLLLPLAATSTAKALKRMGFARWKRLHRLAYVVAILGVVHFVMRVKKDVTEPAIYGAVLAGLFLIRIMNWARERGNKRG</sequence>
<feature type="transmembrane region" description="Helical" evidence="7">
    <location>
        <begin position="61"/>
        <end position="81"/>
    </location>
</feature>
<feature type="transmembrane region" description="Helical" evidence="7">
    <location>
        <begin position="93"/>
        <end position="110"/>
    </location>
</feature>
<evidence type="ECO:0000259" key="8">
    <source>
        <dbReference type="Pfam" id="PF01794"/>
    </source>
</evidence>
<dbReference type="GO" id="GO:0020037">
    <property type="term" value="F:heme binding"/>
    <property type="evidence" value="ECO:0007669"/>
    <property type="project" value="UniProtKB-UniRule"/>
</dbReference>
<accession>A0A4U1JDG7</accession>
<keyword evidence="7" id="KW-0479">Metal-binding</keyword>
<organism evidence="9 10">
    <name type="scientific">Polyangium fumosum</name>
    <dbReference type="NCBI Taxonomy" id="889272"/>
    <lineage>
        <taxon>Bacteria</taxon>
        <taxon>Pseudomonadati</taxon>
        <taxon>Myxococcota</taxon>
        <taxon>Polyangia</taxon>
        <taxon>Polyangiales</taxon>
        <taxon>Polyangiaceae</taxon>
        <taxon>Polyangium</taxon>
    </lineage>
</organism>
<keyword evidence="7" id="KW-0349">Heme</keyword>